<comment type="caution">
    <text evidence="2">The sequence shown here is derived from an EMBL/GenBank/DDBJ whole genome shotgun (WGS) entry which is preliminary data.</text>
</comment>
<sequence length="144" mass="16741">MKNTRIIKKEKVQIARDILVYLLKHPDAQDTLEGIVEWWLLEQMIARHIAVVKEVLAELVDRELVLEIKSADSRIRYRGNGEKHREIKAMVGERRRTPAKQKNSERNRGIIDKPLHGKQGDSTERPLLKKKKNGEPTLEHQIGK</sequence>
<reference evidence="2" key="1">
    <citation type="journal article" date="2020" name="Biotechnol. Biofuels">
        <title>New insights from the biogas microbiome by comprehensive genome-resolved metagenomics of nearly 1600 species originating from multiple anaerobic digesters.</title>
        <authorList>
            <person name="Campanaro S."/>
            <person name="Treu L."/>
            <person name="Rodriguez-R L.M."/>
            <person name="Kovalovszki A."/>
            <person name="Ziels R.M."/>
            <person name="Maus I."/>
            <person name="Zhu X."/>
            <person name="Kougias P.G."/>
            <person name="Basile A."/>
            <person name="Luo G."/>
            <person name="Schluter A."/>
            <person name="Konstantinidis K.T."/>
            <person name="Angelidaki I."/>
        </authorList>
    </citation>
    <scope>NUCLEOTIDE SEQUENCE</scope>
    <source>
        <strain evidence="2">AS06rmzACSIP_7</strain>
    </source>
</reference>
<proteinExistence type="predicted"/>
<name>A0A971M5B9_9BACT</name>
<evidence type="ECO:0000313" key="2">
    <source>
        <dbReference type="EMBL" id="NLW36190.1"/>
    </source>
</evidence>
<reference evidence="2" key="2">
    <citation type="submission" date="2020-01" db="EMBL/GenBank/DDBJ databases">
        <authorList>
            <person name="Campanaro S."/>
        </authorList>
    </citation>
    <scope>NUCLEOTIDE SEQUENCE</scope>
    <source>
        <strain evidence="2">AS06rmzACSIP_7</strain>
    </source>
</reference>
<dbReference type="Proteomes" id="UP000777265">
    <property type="component" value="Unassembled WGS sequence"/>
</dbReference>
<gene>
    <name evidence="2" type="ORF">GXY80_12045</name>
</gene>
<dbReference type="EMBL" id="JAAYEE010000220">
    <property type="protein sequence ID" value="NLW36190.1"/>
    <property type="molecule type" value="Genomic_DNA"/>
</dbReference>
<protein>
    <submittedName>
        <fullName evidence="2">Uncharacterized protein</fullName>
    </submittedName>
</protein>
<organism evidence="2 3">
    <name type="scientific">Syntrophorhabdus aromaticivorans</name>
    <dbReference type="NCBI Taxonomy" id="328301"/>
    <lineage>
        <taxon>Bacteria</taxon>
        <taxon>Pseudomonadati</taxon>
        <taxon>Thermodesulfobacteriota</taxon>
        <taxon>Syntrophorhabdia</taxon>
        <taxon>Syntrophorhabdales</taxon>
        <taxon>Syntrophorhabdaceae</taxon>
        <taxon>Syntrophorhabdus</taxon>
    </lineage>
</organism>
<evidence type="ECO:0000313" key="3">
    <source>
        <dbReference type="Proteomes" id="UP000777265"/>
    </source>
</evidence>
<dbReference type="AlphaFoldDB" id="A0A971M5B9"/>
<evidence type="ECO:0000256" key="1">
    <source>
        <dbReference type="SAM" id="MobiDB-lite"/>
    </source>
</evidence>
<feature type="region of interest" description="Disordered" evidence="1">
    <location>
        <begin position="91"/>
        <end position="144"/>
    </location>
</feature>
<accession>A0A971M5B9</accession>